<dbReference type="Proteomes" id="UP001180845">
    <property type="component" value="Unassembled WGS sequence"/>
</dbReference>
<keyword evidence="3" id="KW-1185">Reference proteome</keyword>
<evidence type="ECO:0000313" key="2">
    <source>
        <dbReference type="EMBL" id="MDR7300441.1"/>
    </source>
</evidence>
<dbReference type="AlphaFoldDB" id="A0AAE3Z8T3"/>
<dbReference type="RefSeq" id="WP_310269206.1">
    <property type="nucleotide sequence ID" value="NZ_JAVDXW010000001.1"/>
</dbReference>
<reference evidence="2" key="1">
    <citation type="submission" date="2023-07" db="EMBL/GenBank/DDBJ databases">
        <title>Sequencing the genomes of 1000 actinobacteria strains.</title>
        <authorList>
            <person name="Klenk H.-P."/>
        </authorList>
    </citation>
    <scope>NUCLEOTIDE SEQUENCE</scope>
    <source>
        <strain evidence="2">DSM 45977</strain>
    </source>
</reference>
<name>A0AAE3Z8T3_9ACTN</name>
<dbReference type="EMBL" id="JAVDXW010000001">
    <property type="protein sequence ID" value="MDR7300441.1"/>
    <property type="molecule type" value="Genomic_DNA"/>
</dbReference>
<organism evidence="2 3">
    <name type="scientific">Haloactinomyces albus</name>
    <dbReference type="NCBI Taxonomy" id="1352928"/>
    <lineage>
        <taxon>Bacteria</taxon>
        <taxon>Bacillati</taxon>
        <taxon>Actinomycetota</taxon>
        <taxon>Actinomycetes</taxon>
        <taxon>Actinopolysporales</taxon>
        <taxon>Actinopolysporaceae</taxon>
        <taxon>Haloactinomyces</taxon>
    </lineage>
</organism>
<protein>
    <submittedName>
        <fullName evidence="2">Uncharacterized protein</fullName>
    </submittedName>
</protein>
<gene>
    <name evidence="2" type="ORF">JOF55_000622</name>
</gene>
<comment type="caution">
    <text evidence="2">The sequence shown here is derived from an EMBL/GenBank/DDBJ whole genome shotgun (WGS) entry which is preliminary data.</text>
</comment>
<proteinExistence type="predicted"/>
<feature type="region of interest" description="Disordered" evidence="1">
    <location>
        <begin position="63"/>
        <end position="87"/>
    </location>
</feature>
<sequence length="87" mass="9337">MGTTSIPSSGALLYRPGIEVGRRASVFTEDGRSLAHCSSAVDAQEMFSLIRRVRLVWISAAPAAPAAPAEMVPRSCSEEHVQEHEAE</sequence>
<evidence type="ECO:0000256" key="1">
    <source>
        <dbReference type="SAM" id="MobiDB-lite"/>
    </source>
</evidence>
<accession>A0AAE3Z8T3</accession>
<feature type="compositionally biased region" description="Basic and acidic residues" evidence="1">
    <location>
        <begin position="76"/>
        <end position="87"/>
    </location>
</feature>
<evidence type="ECO:0000313" key="3">
    <source>
        <dbReference type="Proteomes" id="UP001180845"/>
    </source>
</evidence>